<keyword evidence="2" id="KW-0813">Transport</keyword>
<dbReference type="Gene3D" id="2.40.160.120">
    <property type="match status" value="1"/>
</dbReference>
<evidence type="ECO:0000313" key="7">
    <source>
        <dbReference type="EMBL" id="KAK5942901.1"/>
    </source>
</evidence>
<dbReference type="SMART" id="SM00233">
    <property type="entry name" value="PH"/>
    <property type="match status" value="1"/>
</dbReference>
<comment type="caution">
    <text evidence="7">The sequence shown here is derived from an EMBL/GenBank/DDBJ whole genome shotgun (WGS) entry which is preliminary data.</text>
</comment>
<feature type="compositionally biased region" description="Low complexity" evidence="5">
    <location>
        <begin position="533"/>
        <end position="562"/>
    </location>
</feature>
<dbReference type="GeneID" id="89998916"/>
<feature type="region of interest" description="Disordered" evidence="5">
    <location>
        <begin position="358"/>
        <end position="387"/>
    </location>
</feature>
<dbReference type="InterPro" id="IPR000648">
    <property type="entry name" value="Oxysterol-bd"/>
</dbReference>
<dbReference type="CDD" id="cd13289">
    <property type="entry name" value="PH_Osh3p_yeast"/>
    <property type="match status" value="1"/>
</dbReference>
<dbReference type="SUPFAM" id="SSF144000">
    <property type="entry name" value="Oxysterol-binding protein-like"/>
    <property type="match status" value="1"/>
</dbReference>
<evidence type="ECO:0000259" key="6">
    <source>
        <dbReference type="PROSITE" id="PS50003"/>
    </source>
</evidence>
<dbReference type="InterPro" id="IPR041680">
    <property type="entry name" value="PH_8"/>
</dbReference>
<name>A0ABR0RQM1_9EURO</name>
<reference evidence="7 8" key="1">
    <citation type="journal article" date="2023" name="Res Sq">
        <title>Genomic and morphological characterization of Knufia obscura isolated from the Mars 2020 spacecraft assembly facility.</title>
        <authorList>
            <person name="Chander A.M."/>
            <person name="Teixeira M.M."/>
            <person name="Singh N.K."/>
            <person name="Williams M.P."/>
            <person name="Parker C.W."/>
            <person name="Leo P."/>
            <person name="Stajich J.E."/>
            <person name="Torok T."/>
            <person name="Tighe S."/>
            <person name="Mason C.E."/>
            <person name="Venkateswaran K."/>
        </authorList>
    </citation>
    <scope>NUCLEOTIDE SEQUENCE [LARGE SCALE GENOMIC DNA]</scope>
    <source>
        <strain evidence="7 8">CCFEE 5817</strain>
    </source>
</reference>
<feature type="region of interest" description="Disordered" evidence="5">
    <location>
        <begin position="504"/>
        <end position="562"/>
    </location>
</feature>
<dbReference type="InterPro" id="IPR036598">
    <property type="entry name" value="GOLD_dom_sf"/>
</dbReference>
<comment type="similarity">
    <text evidence="1">Belongs to the OSBP family.</text>
</comment>
<keyword evidence="8" id="KW-1185">Reference proteome</keyword>
<evidence type="ECO:0000256" key="4">
    <source>
        <dbReference type="ARBA" id="ARBA00023121"/>
    </source>
</evidence>
<dbReference type="Pfam" id="PF15409">
    <property type="entry name" value="PH_8"/>
    <property type="match status" value="1"/>
</dbReference>
<dbReference type="PANTHER" id="PTHR10972">
    <property type="entry name" value="OXYSTEROL-BINDING PROTEIN-RELATED"/>
    <property type="match status" value="1"/>
</dbReference>
<evidence type="ECO:0000256" key="3">
    <source>
        <dbReference type="ARBA" id="ARBA00023055"/>
    </source>
</evidence>
<dbReference type="SUPFAM" id="SSF50729">
    <property type="entry name" value="PH domain-like"/>
    <property type="match status" value="1"/>
</dbReference>
<organism evidence="7 8">
    <name type="scientific">Knufia obscura</name>
    <dbReference type="NCBI Taxonomy" id="1635080"/>
    <lineage>
        <taxon>Eukaryota</taxon>
        <taxon>Fungi</taxon>
        <taxon>Dikarya</taxon>
        <taxon>Ascomycota</taxon>
        <taxon>Pezizomycotina</taxon>
        <taxon>Eurotiomycetes</taxon>
        <taxon>Chaetothyriomycetidae</taxon>
        <taxon>Chaetothyriales</taxon>
        <taxon>Trichomeriaceae</taxon>
        <taxon>Knufia</taxon>
    </lineage>
</organism>
<dbReference type="SUPFAM" id="SSF101576">
    <property type="entry name" value="Supernatant protein factor (SPF), C-terminal domain"/>
    <property type="match status" value="1"/>
</dbReference>
<protein>
    <submittedName>
        <fullName evidence="7">Oxysterol-binding protein 3</fullName>
    </submittedName>
</protein>
<accession>A0ABR0RQM1</accession>
<evidence type="ECO:0000313" key="8">
    <source>
        <dbReference type="Proteomes" id="UP001334248"/>
    </source>
</evidence>
<feature type="domain" description="PH" evidence="6">
    <location>
        <begin position="212"/>
        <end position="306"/>
    </location>
</feature>
<dbReference type="Gene3D" id="2.60.120.680">
    <property type="entry name" value="GOLD domain"/>
    <property type="match status" value="1"/>
</dbReference>
<dbReference type="Pfam" id="PF01237">
    <property type="entry name" value="Oxysterol_BP"/>
    <property type="match status" value="1"/>
</dbReference>
<keyword evidence="4" id="KW-0446">Lipid-binding</keyword>
<feature type="compositionally biased region" description="Polar residues" evidence="5">
    <location>
        <begin position="195"/>
        <end position="214"/>
    </location>
</feature>
<gene>
    <name evidence="7" type="primary">OSH3</name>
    <name evidence="7" type="ORF">PMZ80_005467</name>
</gene>
<dbReference type="Proteomes" id="UP001334248">
    <property type="component" value="Unassembled WGS sequence"/>
</dbReference>
<dbReference type="InterPro" id="IPR001849">
    <property type="entry name" value="PH_domain"/>
</dbReference>
<dbReference type="EMBL" id="JAVHJV010000005">
    <property type="protein sequence ID" value="KAK5942901.1"/>
    <property type="molecule type" value="Genomic_DNA"/>
</dbReference>
<dbReference type="PROSITE" id="PS50003">
    <property type="entry name" value="PH_DOMAIN"/>
    <property type="match status" value="1"/>
</dbReference>
<dbReference type="Gene3D" id="2.30.29.30">
    <property type="entry name" value="Pleckstrin-homology domain (PH domain)/Phosphotyrosine-binding domain (PTB)"/>
    <property type="match status" value="1"/>
</dbReference>
<proteinExistence type="inferred from homology"/>
<dbReference type="InterPro" id="IPR011993">
    <property type="entry name" value="PH-like_dom_sf"/>
</dbReference>
<dbReference type="Gene3D" id="3.30.70.3490">
    <property type="match status" value="1"/>
</dbReference>
<evidence type="ECO:0000256" key="2">
    <source>
        <dbReference type="ARBA" id="ARBA00022448"/>
    </source>
</evidence>
<evidence type="ECO:0000256" key="1">
    <source>
        <dbReference type="ARBA" id="ARBA00008842"/>
    </source>
</evidence>
<dbReference type="InterPro" id="IPR037239">
    <property type="entry name" value="OSBP_sf"/>
</dbReference>
<dbReference type="PANTHER" id="PTHR10972:SF203">
    <property type="entry name" value="OXYSTEROL-BINDING PROTEIN HOMOLOG 3"/>
    <property type="match status" value="1"/>
</dbReference>
<dbReference type="RefSeq" id="XP_064730991.1">
    <property type="nucleotide sequence ID" value="XM_064873887.1"/>
</dbReference>
<feature type="region of interest" description="Disordered" evidence="5">
    <location>
        <begin position="192"/>
        <end position="215"/>
    </location>
</feature>
<sequence length="953" mass="105079">MEQIEIHSRSYLLRWVYAKSNFTISWTVQPHKRSINLGLFKHPGALASLPTVAGLPPLSATSSRNDEDPSEGQPEVVEKLEHMGMKQVVKLGKCEADRFNQGRYDVPNGEGGHYALVFDNTFSKNTGKTCTFFLLTYPSKDQHQISFGAQVHHSQAMASAVSLAPPIGVRSRSPKLGAKEKQSVDSLKLAAEQAQKLTPTTSSPRSTEQDSGQIFTGILHKRRRKRHQGYARRFFSLDYTSSTLSYYHDRNSSALRGAIPLSLAAIGANAKTREISIDSGAEIWHLKASSVADFDGWKAALEKASQIVIDNAASASLDIDTQIPTIRAPAADDLNWDRLEALLSKISGTRDAVRRLCSDTSNGPTAPHSPLLDGPTPTISEREGGDSYFPEDKRAFWKRKPSGTDMNRNIFKRSVSAQLAVPLPSGPGQMSPSLPPPSPTHDNMKEILNNLDSVIAEFSSLVGEAKSRNNSVLPQSAISRMSMESQEYFDAEDQTMSRSETQLLDLQDDESSDTEDKRSGAGDSDTSSDVDDTTTLGGRAFRSGSLSSLMPPPSKSLTPLPLGPVRRRVTVKAPTIMPPSLIGFLRKNVGKDLSTISMPVSANEPTSLLQKAAENLEYSELLDTASKSNDAAQRMLYVTAFALSSFSAARVKERSIRKPFNPMLGETYELVREDKNFRFIAEKVSHRPVQLAFYAEGQGWCMAQSPLPSQKFWGKSSEIITEGKARVVLNSVGECYSWTPATCFLRNIIAGEKYIEPVGTMSVINETTGWKCVVTFKAKGMFSGRSEDVDVQLLDHNGVEQSLGLTGAWTSNLVIKEDGRADARREVWRAGSLVDRPEKHYGMTKFAAELNEITPVEQGKLPPTDSRLRSDQRALEDGKYDDAEKLKNQIEEGQRARRREMEAAGEEWSPKFFVKVNSGDETIWRLKAGGPDGYWERRAKGDWSGVVDVLKVE</sequence>
<feature type="region of interest" description="Disordered" evidence="5">
    <location>
        <begin position="423"/>
        <end position="443"/>
    </location>
</feature>
<keyword evidence="3" id="KW-0445">Lipid transport</keyword>
<evidence type="ECO:0000256" key="5">
    <source>
        <dbReference type="SAM" id="MobiDB-lite"/>
    </source>
</evidence>